<keyword evidence="2" id="KW-1133">Transmembrane helix</keyword>
<protein>
    <submittedName>
        <fullName evidence="3">Uncharacterized protein</fullName>
    </submittedName>
</protein>
<feature type="region of interest" description="Disordered" evidence="1">
    <location>
        <begin position="28"/>
        <end position="47"/>
    </location>
</feature>
<keyword evidence="4" id="KW-1185">Reference proteome</keyword>
<evidence type="ECO:0000256" key="1">
    <source>
        <dbReference type="SAM" id="MobiDB-lite"/>
    </source>
</evidence>
<gene>
    <name evidence="3" type="ORF">ABK249_10450</name>
</gene>
<accession>A0ABV0M2T6</accession>
<organism evidence="3 4">
    <name type="scientific">Neorhizobium phenanthreniclasticum</name>
    <dbReference type="NCBI Taxonomy" id="3157917"/>
    <lineage>
        <taxon>Bacteria</taxon>
        <taxon>Pseudomonadati</taxon>
        <taxon>Pseudomonadota</taxon>
        <taxon>Alphaproteobacteria</taxon>
        <taxon>Hyphomicrobiales</taxon>
        <taxon>Rhizobiaceae</taxon>
        <taxon>Rhizobium/Agrobacterium group</taxon>
        <taxon>Neorhizobium</taxon>
    </lineage>
</organism>
<evidence type="ECO:0000256" key="2">
    <source>
        <dbReference type="SAM" id="Phobius"/>
    </source>
</evidence>
<sequence length="78" mass="8310">MLAIVLGSILIVIGLLYMLREALGRRRLSDPHRPDQAGSKPTLEPGRQGVAFLGLGKNWPGLAMMIAGAVLLIVGSYV</sequence>
<evidence type="ECO:0000313" key="3">
    <source>
        <dbReference type="EMBL" id="MEQ1405350.1"/>
    </source>
</evidence>
<feature type="transmembrane region" description="Helical" evidence="2">
    <location>
        <begin position="59"/>
        <end position="77"/>
    </location>
</feature>
<reference evidence="3 4" key="1">
    <citation type="submission" date="2024-05" db="EMBL/GenBank/DDBJ databases">
        <title>Neorhizobium sp. Rsf11, a plant growth promoting and heavy metal resistant PAH-degrader.</title>
        <authorList>
            <person name="Golubev S.N."/>
            <person name="Muratova A.Y."/>
            <person name="Markelova M.I."/>
        </authorList>
    </citation>
    <scope>NUCLEOTIDE SEQUENCE [LARGE SCALE GENOMIC DNA]</scope>
    <source>
        <strain evidence="3 4">Rsf11</strain>
    </source>
</reference>
<evidence type="ECO:0000313" key="4">
    <source>
        <dbReference type="Proteomes" id="UP001496627"/>
    </source>
</evidence>
<comment type="caution">
    <text evidence="3">The sequence shown here is derived from an EMBL/GenBank/DDBJ whole genome shotgun (WGS) entry which is preliminary data.</text>
</comment>
<dbReference type="Proteomes" id="UP001496627">
    <property type="component" value="Unassembled WGS sequence"/>
</dbReference>
<keyword evidence="2" id="KW-0472">Membrane</keyword>
<name>A0ABV0M2T6_9HYPH</name>
<dbReference type="RefSeq" id="WP_348862819.1">
    <property type="nucleotide sequence ID" value="NZ_JBEAAL010000006.1"/>
</dbReference>
<dbReference type="EMBL" id="JBEAAL010000006">
    <property type="protein sequence ID" value="MEQ1405350.1"/>
    <property type="molecule type" value="Genomic_DNA"/>
</dbReference>
<proteinExistence type="predicted"/>
<keyword evidence="2" id="KW-0812">Transmembrane</keyword>